<gene>
    <name evidence="2" type="ORF">A6X21_18495</name>
</gene>
<feature type="transmembrane region" description="Helical" evidence="1">
    <location>
        <begin position="80"/>
        <end position="104"/>
    </location>
</feature>
<dbReference type="Proteomes" id="UP000094828">
    <property type="component" value="Unassembled WGS sequence"/>
</dbReference>
<evidence type="ECO:0000256" key="1">
    <source>
        <dbReference type="SAM" id="Phobius"/>
    </source>
</evidence>
<dbReference type="AlphaFoldDB" id="A0A1C3EKE6"/>
<dbReference type="RefSeq" id="WP_068846854.1">
    <property type="nucleotide sequence ID" value="NZ_LYDR01000050.1"/>
</dbReference>
<keyword evidence="3" id="KW-1185">Reference proteome</keyword>
<reference evidence="2 3" key="1">
    <citation type="submission" date="2016-05" db="EMBL/GenBank/DDBJ databases">
        <title>Genomic and physiological characterization of Planctopirus sp. isolated from fresh water lake.</title>
        <authorList>
            <person name="Subhash Y."/>
            <person name="Ramana C."/>
        </authorList>
    </citation>
    <scope>NUCLEOTIDE SEQUENCE [LARGE SCALE GENOMIC DNA]</scope>
    <source>
        <strain evidence="2 3">JC280</strain>
    </source>
</reference>
<accession>A0A1C3EKE6</accession>
<evidence type="ECO:0008006" key="4">
    <source>
        <dbReference type="Google" id="ProtNLM"/>
    </source>
</evidence>
<proteinExistence type="predicted"/>
<name>A0A1C3EKE6_9PLAN</name>
<feature type="transmembrane region" description="Helical" evidence="1">
    <location>
        <begin position="53"/>
        <end position="74"/>
    </location>
</feature>
<dbReference type="OrthoDB" id="212924at2"/>
<organism evidence="2 3">
    <name type="scientific">Planctopirus hydrillae</name>
    <dbReference type="NCBI Taxonomy" id="1841610"/>
    <lineage>
        <taxon>Bacteria</taxon>
        <taxon>Pseudomonadati</taxon>
        <taxon>Planctomycetota</taxon>
        <taxon>Planctomycetia</taxon>
        <taxon>Planctomycetales</taxon>
        <taxon>Planctomycetaceae</taxon>
        <taxon>Planctopirus</taxon>
    </lineage>
</organism>
<keyword evidence="1" id="KW-0472">Membrane</keyword>
<protein>
    <recommendedName>
        <fullName evidence="4">YcxB-like protein domain-containing protein</fullName>
    </recommendedName>
</protein>
<evidence type="ECO:0000313" key="2">
    <source>
        <dbReference type="EMBL" id="ODA33717.1"/>
    </source>
</evidence>
<comment type="caution">
    <text evidence="2">The sequence shown here is derived from an EMBL/GenBank/DDBJ whole genome shotgun (WGS) entry which is preliminary data.</text>
</comment>
<evidence type="ECO:0000313" key="3">
    <source>
        <dbReference type="Proteomes" id="UP000094828"/>
    </source>
</evidence>
<keyword evidence="1" id="KW-1133">Transmembrane helix</keyword>
<sequence length="200" mass="22770">MTISSDQISTLHVCQLDNNRLKGDHPHFILHKPLSHEDGKAAYQLIIGKKKSYLFLLFWGAVITAALTFVIMQIASTPHFTAMILFLVLFGIIAISVFSGGIHVQSPFEHQFKTGEGIFEPITIVVAEDAIWRIHKKYISRFQWQHFDTFESNLNGAMLRTRGTVGYFVLGHSQLENAEDWDHLISFINDRIKRSDVTVT</sequence>
<keyword evidence="1" id="KW-0812">Transmembrane</keyword>
<dbReference type="EMBL" id="LYDR01000050">
    <property type="protein sequence ID" value="ODA33717.1"/>
    <property type="molecule type" value="Genomic_DNA"/>
</dbReference>